<dbReference type="SUPFAM" id="SSF54106">
    <property type="entry name" value="LysM domain"/>
    <property type="match status" value="1"/>
</dbReference>
<evidence type="ECO:0000259" key="2">
    <source>
        <dbReference type="PROSITE" id="PS51782"/>
    </source>
</evidence>
<proteinExistence type="predicted"/>
<dbReference type="Pfam" id="PF01476">
    <property type="entry name" value="LysM"/>
    <property type="match status" value="1"/>
</dbReference>
<dbReference type="InterPro" id="IPR021731">
    <property type="entry name" value="AMIN_dom"/>
</dbReference>
<gene>
    <name evidence="3" type="ORF">MNBD_GAMMA03-966</name>
</gene>
<dbReference type="Pfam" id="PF01520">
    <property type="entry name" value="Amidase_3"/>
    <property type="match status" value="1"/>
</dbReference>
<dbReference type="PANTHER" id="PTHR30404">
    <property type="entry name" value="N-ACETYLMURAMOYL-L-ALANINE AMIDASE"/>
    <property type="match status" value="1"/>
</dbReference>
<dbReference type="PANTHER" id="PTHR30404:SF0">
    <property type="entry name" value="N-ACETYLMURAMOYL-L-ALANINE AMIDASE AMIC"/>
    <property type="match status" value="1"/>
</dbReference>
<dbReference type="AlphaFoldDB" id="A0A3B0VZE5"/>
<dbReference type="InterPro" id="IPR002508">
    <property type="entry name" value="MurNAc-LAA_cat"/>
</dbReference>
<dbReference type="GO" id="GO:0030288">
    <property type="term" value="C:outer membrane-bounded periplasmic space"/>
    <property type="evidence" value="ECO:0007669"/>
    <property type="project" value="TreeGrafter"/>
</dbReference>
<name>A0A3B0VZE5_9ZZZZ</name>
<dbReference type="InterPro" id="IPR018392">
    <property type="entry name" value="LysM"/>
</dbReference>
<dbReference type="PROSITE" id="PS51782">
    <property type="entry name" value="LYSM"/>
    <property type="match status" value="1"/>
</dbReference>
<dbReference type="Gene3D" id="3.40.630.40">
    <property type="entry name" value="Zn-dependent exopeptidases"/>
    <property type="match status" value="1"/>
</dbReference>
<protein>
    <submittedName>
        <fullName evidence="3">N-acetylmuramoyl-L-alanine amidase</fullName>
        <ecNumber evidence="3">3.5.1.28</ecNumber>
    </submittedName>
</protein>
<feature type="domain" description="LysM" evidence="2">
    <location>
        <begin position="447"/>
        <end position="491"/>
    </location>
</feature>
<sequence>MKHKINSIGLGSMQNIIILVMMFLLLTWASNLMAKSELSKMRIGQQEDKTRVVFDLKGLNTYKVSQLSNPSRLVVDFYKTKNQLSFKNKFITDSRLFKVRVSNNKKRIRIVLDLHKHGSHNVFILPKNKAGFERLVVDLQELQKNAEKRTSVAKKSVLTKKSNSKKSQIKLASATTSITKKTVQKNAKKGLKVNDATKSLLNKDSAVLTKPKALVVAIDAGHGGKDMGATGYNKIQEKQVTLSMAKELKRLIDRQPGMRAVLTRDKDIFIPLKKRIEIAKKKNADIFISIHADAFHDHSVRGGSVYVLSQGGASSVMARLLAKSENASLQSVKLKGREDDVAFALSDLTREANIRSSRKLAKTVLGEMQKKVKMHKHSVQSAGFAVLKSIDMPSLLIETAFISNPHEARNLKSKRFQRKMASAIVGGLTKFVKNNAQKPRWGETLYVHYKVQRGDTLSQIAENHQVSTKALKKLNNIKNANELYVGKKVKIPLSEQVVATL</sequence>
<dbReference type="EMBL" id="UOFC01000206">
    <property type="protein sequence ID" value="VAW48411.1"/>
    <property type="molecule type" value="Genomic_DNA"/>
</dbReference>
<dbReference type="CDD" id="cd02696">
    <property type="entry name" value="MurNAc-LAA"/>
    <property type="match status" value="1"/>
</dbReference>
<dbReference type="SUPFAM" id="SSF53187">
    <property type="entry name" value="Zn-dependent exopeptidases"/>
    <property type="match status" value="1"/>
</dbReference>
<dbReference type="EC" id="3.5.1.28" evidence="3"/>
<dbReference type="SMART" id="SM00646">
    <property type="entry name" value="Ami_3"/>
    <property type="match status" value="1"/>
</dbReference>
<evidence type="ECO:0000256" key="1">
    <source>
        <dbReference type="ARBA" id="ARBA00022801"/>
    </source>
</evidence>
<dbReference type="GO" id="GO:0009253">
    <property type="term" value="P:peptidoglycan catabolic process"/>
    <property type="evidence" value="ECO:0007669"/>
    <property type="project" value="InterPro"/>
</dbReference>
<organism evidence="3">
    <name type="scientific">hydrothermal vent metagenome</name>
    <dbReference type="NCBI Taxonomy" id="652676"/>
    <lineage>
        <taxon>unclassified sequences</taxon>
        <taxon>metagenomes</taxon>
        <taxon>ecological metagenomes</taxon>
    </lineage>
</organism>
<dbReference type="FunFam" id="3.40.630.40:FF:000005">
    <property type="entry name" value="N-acetylmuramoyl-L-alanine amidase (AmiA)"/>
    <property type="match status" value="1"/>
</dbReference>
<accession>A0A3B0VZE5</accession>
<dbReference type="SMART" id="SM00257">
    <property type="entry name" value="LysM"/>
    <property type="match status" value="1"/>
</dbReference>
<reference evidence="3" key="1">
    <citation type="submission" date="2018-06" db="EMBL/GenBank/DDBJ databases">
        <authorList>
            <person name="Zhirakovskaya E."/>
        </authorList>
    </citation>
    <scope>NUCLEOTIDE SEQUENCE</scope>
</reference>
<dbReference type="GO" id="GO:0008745">
    <property type="term" value="F:N-acetylmuramoyl-L-alanine amidase activity"/>
    <property type="evidence" value="ECO:0007669"/>
    <property type="project" value="UniProtKB-EC"/>
</dbReference>
<dbReference type="Gene3D" id="3.10.350.10">
    <property type="entry name" value="LysM domain"/>
    <property type="match status" value="1"/>
</dbReference>
<evidence type="ECO:0000313" key="3">
    <source>
        <dbReference type="EMBL" id="VAW48411.1"/>
    </source>
</evidence>
<dbReference type="Gene3D" id="2.60.40.3500">
    <property type="match status" value="1"/>
</dbReference>
<dbReference type="Pfam" id="PF11741">
    <property type="entry name" value="AMIN"/>
    <property type="match status" value="1"/>
</dbReference>
<keyword evidence="1 3" id="KW-0378">Hydrolase</keyword>
<dbReference type="CDD" id="cd00118">
    <property type="entry name" value="LysM"/>
    <property type="match status" value="1"/>
</dbReference>
<dbReference type="InterPro" id="IPR050695">
    <property type="entry name" value="N-acetylmuramoyl_amidase_3"/>
</dbReference>
<dbReference type="InterPro" id="IPR036779">
    <property type="entry name" value="LysM_dom_sf"/>
</dbReference>